<evidence type="ECO:0000256" key="1">
    <source>
        <dbReference type="SAM" id="MobiDB-lite"/>
    </source>
</evidence>
<sequence length="334" mass="36798">MVQWVGRERPESADLATVIELKSLKELGEEAKESSVFPKSCVPEYLAQKHTAGCRTAVEHFGKMDVWEEKHRQSSDRSLLPPHHLYLMFSAWIHGSLFRPSDSIHNCFLVAATNVYLLLQPNSFDDTRESTRNTVAQNSGATWCVRLRAFLPELTLTLGRILAAYRIEEAGVSGFFGTFAVALNYCNSSLAARYVSRPKLDFLGAGDTHENWQARPLFALSLVYGSHDLDDDAGVTFTSSSAEALRLAFILTRRGVRRRVDVVALVKPLGVAATAPNYSPSTGQAKLRPPPTPLPSSVSRVVPVVDAVCGRRCMGGWSKGLRCERGDGDEDDDE</sequence>
<evidence type="ECO:0000313" key="3">
    <source>
        <dbReference type="Proteomes" id="UP001362999"/>
    </source>
</evidence>
<dbReference type="Proteomes" id="UP001362999">
    <property type="component" value="Unassembled WGS sequence"/>
</dbReference>
<reference evidence="2 3" key="1">
    <citation type="journal article" date="2024" name="J Genomics">
        <title>Draft genome sequencing and assembly of Favolaschia claudopus CIRM-BRFM 2984 isolated from oak limbs.</title>
        <authorList>
            <person name="Navarro D."/>
            <person name="Drula E."/>
            <person name="Chaduli D."/>
            <person name="Cazenave R."/>
            <person name="Ahrendt S."/>
            <person name="Wang J."/>
            <person name="Lipzen A."/>
            <person name="Daum C."/>
            <person name="Barry K."/>
            <person name="Grigoriev I.V."/>
            <person name="Favel A."/>
            <person name="Rosso M.N."/>
            <person name="Martin F."/>
        </authorList>
    </citation>
    <scope>NUCLEOTIDE SEQUENCE [LARGE SCALE GENOMIC DNA]</scope>
    <source>
        <strain evidence="2 3">CIRM-BRFM 2984</strain>
    </source>
</reference>
<proteinExistence type="predicted"/>
<dbReference type="AlphaFoldDB" id="A0AAW0AFH5"/>
<accession>A0AAW0AFH5</accession>
<comment type="caution">
    <text evidence="2">The sequence shown here is derived from an EMBL/GenBank/DDBJ whole genome shotgun (WGS) entry which is preliminary data.</text>
</comment>
<gene>
    <name evidence="2" type="ORF">R3P38DRAFT_2792315</name>
</gene>
<evidence type="ECO:0000313" key="2">
    <source>
        <dbReference type="EMBL" id="KAK7007549.1"/>
    </source>
</evidence>
<name>A0AAW0AFH5_9AGAR</name>
<dbReference type="EMBL" id="JAWWNJ010000070">
    <property type="protein sequence ID" value="KAK7007549.1"/>
    <property type="molecule type" value="Genomic_DNA"/>
</dbReference>
<organism evidence="2 3">
    <name type="scientific">Favolaschia claudopus</name>
    <dbReference type="NCBI Taxonomy" id="2862362"/>
    <lineage>
        <taxon>Eukaryota</taxon>
        <taxon>Fungi</taxon>
        <taxon>Dikarya</taxon>
        <taxon>Basidiomycota</taxon>
        <taxon>Agaricomycotina</taxon>
        <taxon>Agaricomycetes</taxon>
        <taxon>Agaricomycetidae</taxon>
        <taxon>Agaricales</taxon>
        <taxon>Marasmiineae</taxon>
        <taxon>Mycenaceae</taxon>
        <taxon>Favolaschia</taxon>
    </lineage>
</organism>
<keyword evidence="3" id="KW-1185">Reference proteome</keyword>
<feature type="region of interest" description="Disordered" evidence="1">
    <location>
        <begin position="278"/>
        <end position="297"/>
    </location>
</feature>
<protein>
    <submittedName>
        <fullName evidence="2">Uncharacterized protein</fullName>
    </submittedName>
</protein>